<dbReference type="Proteomes" id="UP000751190">
    <property type="component" value="Unassembled WGS sequence"/>
</dbReference>
<feature type="transmembrane region" description="Helical" evidence="8">
    <location>
        <begin position="60"/>
        <end position="83"/>
    </location>
</feature>
<reference evidence="10" key="1">
    <citation type="submission" date="2021-05" db="EMBL/GenBank/DDBJ databases">
        <title>The genome of the haptophyte Pavlova lutheri (Diacronema luteri, Pavlovales) - a model for lipid biosynthesis in eukaryotic algae.</title>
        <authorList>
            <person name="Hulatt C.J."/>
            <person name="Posewitz M.C."/>
        </authorList>
    </citation>
    <scope>NUCLEOTIDE SEQUENCE</scope>
    <source>
        <strain evidence="10">NIVA-4/92</strain>
    </source>
</reference>
<keyword evidence="3 8" id="KW-1133">Transmembrane helix</keyword>
<evidence type="ECO:0000256" key="7">
    <source>
        <dbReference type="SAM" id="MobiDB-lite"/>
    </source>
</evidence>
<dbReference type="EMBL" id="JAGTXO010000029">
    <property type="protein sequence ID" value="KAG8460878.1"/>
    <property type="molecule type" value="Genomic_DNA"/>
</dbReference>
<protein>
    <recommendedName>
        <fullName evidence="9">SSD domain-containing protein</fullName>
    </recommendedName>
</protein>
<evidence type="ECO:0000259" key="9">
    <source>
        <dbReference type="PROSITE" id="PS50156"/>
    </source>
</evidence>
<evidence type="ECO:0000313" key="11">
    <source>
        <dbReference type="Proteomes" id="UP000751190"/>
    </source>
</evidence>
<dbReference type="SUPFAM" id="SSF82866">
    <property type="entry name" value="Multidrug efflux transporter AcrB transmembrane domain"/>
    <property type="match status" value="2"/>
</dbReference>
<comment type="subcellular location">
    <subcellularLocation>
        <location evidence="1">Membrane</location>
        <topology evidence="1">Multi-pass membrane protein</topology>
    </subcellularLocation>
</comment>
<dbReference type="GO" id="GO:0016020">
    <property type="term" value="C:membrane"/>
    <property type="evidence" value="ECO:0007669"/>
    <property type="project" value="UniProtKB-SubCell"/>
</dbReference>
<evidence type="ECO:0000256" key="4">
    <source>
        <dbReference type="ARBA" id="ARBA00023136"/>
    </source>
</evidence>
<evidence type="ECO:0000256" key="6">
    <source>
        <dbReference type="ARBA" id="ARBA00038046"/>
    </source>
</evidence>
<feature type="compositionally biased region" description="Pro residues" evidence="7">
    <location>
        <begin position="25"/>
        <end position="34"/>
    </location>
</feature>
<dbReference type="PANTHER" id="PTHR45951">
    <property type="entry name" value="PROTEIN DISPATCHED-RELATED"/>
    <property type="match status" value="1"/>
</dbReference>
<feature type="transmembrane region" description="Helical" evidence="8">
    <location>
        <begin position="556"/>
        <end position="574"/>
    </location>
</feature>
<organism evidence="10 11">
    <name type="scientific">Diacronema lutheri</name>
    <name type="common">Unicellular marine alga</name>
    <name type="synonym">Monochrysis lutheri</name>
    <dbReference type="NCBI Taxonomy" id="2081491"/>
    <lineage>
        <taxon>Eukaryota</taxon>
        <taxon>Haptista</taxon>
        <taxon>Haptophyta</taxon>
        <taxon>Pavlovophyceae</taxon>
        <taxon>Pavlovales</taxon>
        <taxon>Pavlovaceae</taxon>
        <taxon>Diacronema</taxon>
    </lineage>
</organism>
<dbReference type="Pfam" id="PF12349">
    <property type="entry name" value="Sterol-sensing"/>
    <property type="match status" value="1"/>
</dbReference>
<feature type="transmembrane region" description="Helical" evidence="8">
    <location>
        <begin position="899"/>
        <end position="919"/>
    </location>
</feature>
<feature type="transmembrane region" description="Helical" evidence="8">
    <location>
        <begin position="995"/>
        <end position="1022"/>
    </location>
</feature>
<evidence type="ECO:0000256" key="3">
    <source>
        <dbReference type="ARBA" id="ARBA00022989"/>
    </source>
</evidence>
<evidence type="ECO:0000313" key="10">
    <source>
        <dbReference type="EMBL" id="KAG8460878.1"/>
    </source>
</evidence>
<feature type="transmembrane region" description="Helical" evidence="8">
    <location>
        <begin position="622"/>
        <end position="643"/>
    </location>
</feature>
<dbReference type="InterPro" id="IPR052081">
    <property type="entry name" value="Dispatched_Hh_regulator"/>
</dbReference>
<feature type="transmembrane region" description="Helical" evidence="8">
    <location>
        <begin position="433"/>
        <end position="454"/>
    </location>
</feature>
<dbReference type="PANTHER" id="PTHR45951:SF7">
    <property type="entry name" value="SSD DOMAIN-CONTAINING PROTEIN"/>
    <property type="match status" value="1"/>
</dbReference>
<evidence type="ECO:0000256" key="8">
    <source>
        <dbReference type="SAM" id="Phobius"/>
    </source>
</evidence>
<sequence length="1053" mass="118126">MEGSTEAPPRTVPESDASTASAKPPSAPPLPPAKAEPVVQMHDEHDGEGEIKVARITKVILRWPCMCMWTMLVTIIILTIAVIGAETSNRAGFLDIFAIPWFNPKYETVVLRGLGFQEMQQDQYVASDNDRRARRLDSDEEDDEEQERSSTLFQVVLAYEDIATDNLLTKANVEKMRTVERSIMAVDWAARCRLNYKDEDQEVKDAKCAAPLSLLNYVHVDKDQHKDGCKDGFCLGSYDFCAGKLLGTNFSTGPPPDWGTFPCRSTVFDWRQATLADESEWDKLLERNLCSPGFETKFLLDRQNEDCDGEKDISTKYARSRYSIGYPLPGFKNTDDDRNEQSARLAGGIFGRRDATYGPALLASLSTAIDEVSATSARAGTFNNRTVNGKTINVFFSESVTGREQDVQFQGVLLSVLALIFVWAYIWFNVGSLFLALTGTFEIVASLPLAWFIWRFVLWQLRLDIFAFSLIIFLILCIGADDIFVFMDTWKASRSKPANISGSLETRLQWTYGQAASAMFTTTATTVLALLMTATSTIPFIASFGIFGALVVTMDYVLVISWFPVTVIVYTTYFEKGCWAKCCSCLPGCRVDATPPGEPVPERKSVIFIRDRIAPVFFKYRHLMFGTGMLLIVAMCAVLGVLYEIAEDFPDFYVPAHPFAAYTAITRDKFFTADDWKHSVTMVYGLDPDAPVNRSLNGQLTLDIQNEEELVRNFVKIDFNEDMQWKLWDDCSELRKDRKLVVGQEVYCLLNDLQKWNPGAWPYKEEKDLRKALEKYYDSNEYSDIEIENYAFYTGFVADGDEGIKAYWVSYNATIPKEAASGPASLKKWQNRWEEVADNDCAAPCYPHMNNPPISRPVNWEFMTIIGILEENVWSTMFLSVACAWVVLVLVTRNWWISSMVAVIIVAIMASVIATVFTIGYIMDIFVSTFVALTIGLAIDYSVHIAHFYNHAPGSRFERAQHAMAEIAVSVIGGAVTTIFAGLPLFAAPTATNSLFGFFIFFTSLWSLLLTFLVFIPALMIFGPENRQGTFDSLINCFRSKQPAGDASSAVAR</sequence>
<keyword evidence="11" id="KW-1185">Reference proteome</keyword>
<dbReference type="InterPro" id="IPR053958">
    <property type="entry name" value="HMGCR/SNAP/NPC1-like_SSD"/>
</dbReference>
<dbReference type="PROSITE" id="PS50156">
    <property type="entry name" value="SSD"/>
    <property type="match status" value="1"/>
</dbReference>
<feature type="domain" description="SSD" evidence="9">
    <location>
        <begin position="435"/>
        <end position="569"/>
    </location>
</feature>
<feature type="transmembrane region" description="Helical" evidence="8">
    <location>
        <begin position="873"/>
        <end position="892"/>
    </location>
</feature>
<keyword evidence="4 8" id="KW-0472">Membrane</keyword>
<accession>A0A8J5X747</accession>
<feature type="region of interest" description="Disordered" evidence="7">
    <location>
        <begin position="1"/>
        <end position="46"/>
    </location>
</feature>
<comment type="similarity">
    <text evidence="6">Belongs to the dispatched family.</text>
</comment>
<gene>
    <name evidence="10" type="ORF">KFE25_010629</name>
</gene>
<dbReference type="AlphaFoldDB" id="A0A8J5X747"/>
<dbReference type="Gene3D" id="1.20.1640.10">
    <property type="entry name" value="Multidrug efflux transporter AcrB transmembrane domain"/>
    <property type="match status" value="2"/>
</dbReference>
<feature type="transmembrane region" description="Helical" evidence="8">
    <location>
        <begin position="527"/>
        <end position="550"/>
    </location>
</feature>
<feature type="compositionally biased region" description="Basic and acidic residues" evidence="7">
    <location>
        <begin position="128"/>
        <end position="137"/>
    </location>
</feature>
<feature type="region of interest" description="Disordered" evidence="7">
    <location>
        <begin position="126"/>
        <end position="149"/>
    </location>
</feature>
<proteinExistence type="inferred from homology"/>
<comment type="caution">
    <text evidence="10">The sequence shown here is derived from an EMBL/GenBank/DDBJ whole genome shotgun (WGS) entry which is preliminary data.</text>
</comment>
<dbReference type="OrthoDB" id="414724at2759"/>
<evidence type="ECO:0000256" key="5">
    <source>
        <dbReference type="ARBA" id="ARBA00023180"/>
    </source>
</evidence>
<dbReference type="InterPro" id="IPR000731">
    <property type="entry name" value="SSD"/>
</dbReference>
<feature type="transmembrane region" description="Helical" evidence="8">
    <location>
        <begin position="466"/>
        <end position="487"/>
    </location>
</feature>
<evidence type="ECO:0000256" key="1">
    <source>
        <dbReference type="ARBA" id="ARBA00004141"/>
    </source>
</evidence>
<feature type="transmembrane region" description="Helical" evidence="8">
    <location>
        <begin position="925"/>
        <end position="946"/>
    </location>
</feature>
<name>A0A8J5X747_DIALT</name>
<feature type="transmembrane region" description="Helical" evidence="8">
    <location>
        <begin position="967"/>
        <end position="989"/>
    </location>
</feature>
<keyword evidence="5" id="KW-0325">Glycoprotein</keyword>
<keyword evidence="2 8" id="KW-0812">Transmembrane</keyword>
<dbReference type="GO" id="GO:0022857">
    <property type="term" value="F:transmembrane transporter activity"/>
    <property type="evidence" value="ECO:0007669"/>
    <property type="project" value="TreeGrafter"/>
</dbReference>
<feature type="transmembrane region" description="Helical" evidence="8">
    <location>
        <begin position="407"/>
        <end position="426"/>
    </location>
</feature>
<evidence type="ECO:0000256" key="2">
    <source>
        <dbReference type="ARBA" id="ARBA00022692"/>
    </source>
</evidence>